<reference evidence="1" key="1">
    <citation type="submission" date="2020-10" db="EMBL/GenBank/DDBJ databases">
        <authorList>
            <person name="Gilroy R."/>
        </authorList>
    </citation>
    <scope>NUCLEOTIDE SEQUENCE</scope>
    <source>
        <strain evidence="1">CHK147-3167</strain>
    </source>
</reference>
<dbReference type="Proteomes" id="UP000886786">
    <property type="component" value="Unassembled WGS sequence"/>
</dbReference>
<evidence type="ECO:0000313" key="1">
    <source>
        <dbReference type="EMBL" id="HIQ90393.1"/>
    </source>
</evidence>
<dbReference type="AlphaFoldDB" id="A0A9D1CXW7"/>
<gene>
    <name evidence="1" type="ORF">IAB27_02040</name>
</gene>
<dbReference type="EMBL" id="DVFV01000040">
    <property type="protein sequence ID" value="HIQ90393.1"/>
    <property type="molecule type" value="Genomic_DNA"/>
</dbReference>
<organism evidence="1 2">
    <name type="scientific">Candidatus Coprosoma intestinipullorum</name>
    <dbReference type="NCBI Taxonomy" id="2840752"/>
    <lineage>
        <taxon>Bacteria</taxon>
        <taxon>Bacillati</taxon>
        <taxon>Bacillota</taxon>
        <taxon>Bacillota incertae sedis</taxon>
        <taxon>Candidatus Coprosoma</taxon>
    </lineage>
</organism>
<evidence type="ECO:0000313" key="2">
    <source>
        <dbReference type="Proteomes" id="UP000886786"/>
    </source>
</evidence>
<reference evidence="1" key="2">
    <citation type="journal article" date="2021" name="PeerJ">
        <title>Extensive microbial diversity within the chicken gut microbiome revealed by metagenomics and culture.</title>
        <authorList>
            <person name="Gilroy R."/>
            <person name="Ravi A."/>
            <person name="Getino M."/>
            <person name="Pursley I."/>
            <person name="Horton D.L."/>
            <person name="Alikhan N.F."/>
            <person name="Baker D."/>
            <person name="Gharbi K."/>
            <person name="Hall N."/>
            <person name="Watson M."/>
            <person name="Adriaenssens E.M."/>
            <person name="Foster-Nyarko E."/>
            <person name="Jarju S."/>
            <person name="Secka A."/>
            <person name="Antonio M."/>
            <person name="Oren A."/>
            <person name="Chaudhuri R.R."/>
            <person name="La Ragione R."/>
            <person name="Hildebrand F."/>
            <person name="Pallen M.J."/>
        </authorList>
    </citation>
    <scope>NUCLEOTIDE SEQUENCE</scope>
    <source>
        <strain evidence="1">CHK147-3167</strain>
    </source>
</reference>
<comment type="caution">
    <text evidence="1">The sequence shown here is derived from an EMBL/GenBank/DDBJ whole genome shotgun (WGS) entry which is preliminary data.</text>
</comment>
<sequence length="139" mass="15977">MKNIFKLVKNKVFTVAEGLVKGGKREEYVINGMNLVSPEKADEWVKFVDSALTGSEYNDGYYVMKGDLKSEVILENVLDGLVMIDHGYSFWEVDKVLRMYSQGEELRFIRRCLIKFSLLGDDYLKYLSGNESVKVKTLK</sequence>
<name>A0A9D1CXW7_9FIRM</name>
<proteinExistence type="predicted"/>
<protein>
    <submittedName>
        <fullName evidence="1">Uncharacterized protein</fullName>
    </submittedName>
</protein>
<accession>A0A9D1CXW7</accession>